<evidence type="ECO:0000313" key="2">
    <source>
        <dbReference type="Proteomes" id="UP000004935"/>
    </source>
</evidence>
<organism evidence="1 2">
    <name type="scientific">Anaerostipes caccae (strain DSM 14662 / CCUG 47493 / JCM 13470 / NCIMB 13811 / L1-92)</name>
    <dbReference type="NCBI Taxonomy" id="411490"/>
    <lineage>
        <taxon>Bacteria</taxon>
        <taxon>Bacillati</taxon>
        <taxon>Bacillota</taxon>
        <taxon>Clostridia</taxon>
        <taxon>Lachnospirales</taxon>
        <taxon>Lachnospiraceae</taxon>
        <taxon>Anaerostipes</taxon>
    </lineage>
</organism>
<dbReference type="EMBL" id="ABAX03000005">
    <property type="protein sequence ID" value="EDR98755.1"/>
    <property type="molecule type" value="Genomic_DNA"/>
</dbReference>
<accession>B0MB80</accession>
<dbReference type="HOGENOM" id="CLU_2314252_0_0_9"/>
<reference evidence="1" key="1">
    <citation type="submission" date="2007-11" db="EMBL/GenBank/DDBJ databases">
        <authorList>
            <person name="Fulton L."/>
            <person name="Clifton S."/>
            <person name="Fulton B."/>
            <person name="Xu J."/>
            <person name="Minx P."/>
            <person name="Pepin K.H."/>
            <person name="Johnson M."/>
            <person name="Thiruvilangam P."/>
            <person name="Bhonagiri V."/>
            <person name="Nash W.E."/>
            <person name="Mardis E.R."/>
            <person name="Wilson R.K."/>
        </authorList>
    </citation>
    <scope>NUCLEOTIDE SEQUENCE [LARGE SCALE GENOMIC DNA]</scope>
    <source>
        <strain evidence="1">DSM 14662</strain>
    </source>
</reference>
<reference evidence="1" key="2">
    <citation type="submission" date="2013-11" db="EMBL/GenBank/DDBJ databases">
        <title>Draft genome sequence of Anaerostipes caccae (DSM 14662).</title>
        <authorList>
            <person name="Sudarsanam P."/>
            <person name="Ley R."/>
            <person name="Guruge J."/>
            <person name="Turnbaugh P.J."/>
            <person name="Mahowald M."/>
            <person name="Liep D."/>
            <person name="Gordon J."/>
        </authorList>
    </citation>
    <scope>NUCLEOTIDE SEQUENCE</scope>
    <source>
        <strain evidence="1">DSM 14662</strain>
    </source>
</reference>
<protein>
    <submittedName>
        <fullName evidence="1">Uncharacterized protein</fullName>
    </submittedName>
</protein>
<dbReference type="AlphaFoldDB" id="B0MB80"/>
<comment type="caution">
    <text evidence="1">The sequence shown here is derived from an EMBL/GenBank/DDBJ whole genome shotgun (WGS) entry which is preliminary data.</text>
</comment>
<keyword evidence="2" id="KW-1185">Reference proteome</keyword>
<evidence type="ECO:0000313" key="1">
    <source>
        <dbReference type="EMBL" id="EDR98755.1"/>
    </source>
</evidence>
<name>B0MB80_ANACD</name>
<dbReference type="RefSeq" id="WP_006566313.1">
    <property type="nucleotide sequence ID" value="NZ_AP023027.1"/>
</dbReference>
<dbReference type="Proteomes" id="UP000004935">
    <property type="component" value="Unassembled WGS sequence"/>
</dbReference>
<sequence length="99" mass="11491">MVKDKYLYLCQLCMDVQRGEDGTIEKRQRGEKSGPTVFFRFSGHVAVLEIEVFLNGWSSFASPTFAYDFRLDEELDNEEFTKCRDLLLSLLKENKNGIL</sequence>
<dbReference type="STRING" id="411490.ANACAC_00807"/>
<proteinExistence type="predicted"/>
<gene>
    <name evidence="1" type="ORF">ANACAC_00807</name>
</gene>